<comment type="caution">
    <text evidence="6">The sequence shown here is derived from an EMBL/GenBank/DDBJ whole genome shotgun (WGS) entry which is preliminary data.</text>
</comment>
<dbReference type="PANTHER" id="PTHR43133:SF46">
    <property type="entry name" value="RNA POLYMERASE SIGMA-70 FACTOR ECF SUBFAMILY"/>
    <property type="match status" value="1"/>
</dbReference>
<comment type="similarity">
    <text evidence="1">Belongs to the sigma-70 factor family. ECF subfamily.</text>
</comment>
<dbReference type="PANTHER" id="PTHR43133">
    <property type="entry name" value="RNA POLYMERASE ECF-TYPE SIGMA FACTO"/>
    <property type="match status" value="1"/>
</dbReference>
<dbReference type="GO" id="GO:0003677">
    <property type="term" value="F:DNA binding"/>
    <property type="evidence" value="ECO:0007669"/>
    <property type="project" value="InterPro"/>
</dbReference>
<dbReference type="Proteomes" id="UP000033047">
    <property type="component" value="Unassembled WGS sequence"/>
</dbReference>
<dbReference type="InterPro" id="IPR013325">
    <property type="entry name" value="RNA_pol_sigma_r2"/>
</dbReference>
<reference evidence="6 7" key="1">
    <citation type="submission" date="2013-04" db="EMBL/GenBank/DDBJ databases">
        <title>The Genome Sequence of Parabacteroides goldsteinii DSM 19448.</title>
        <authorList>
            <consortium name="The Broad Institute Genomics Platform"/>
            <person name="Earl A."/>
            <person name="Ward D."/>
            <person name="Feldgarden M."/>
            <person name="Gevers D."/>
            <person name="Martens E."/>
            <person name="Sakamoto M."/>
            <person name="Benno Y."/>
            <person name="Song Y."/>
            <person name="Liu C."/>
            <person name="Lee J."/>
            <person name="Bolanos M."/>
            <person name="Vaisanen M.L."/>
            <person name="Finegold S.M."/>
            <person name="Walker B."/>
            <person name="Young S."/>
            <person name="Zeng Q."/>
            <person name="Gargeya S."/>
            <person name="Fitzgerald M."/>
            <person name="Haas B."/>
            <person name="Abouelleil A."/>
            <person name="Allen A.W."/>
            <person name="Alvarado L."/>
            <person name="Arachchi H.M."/>
            <person name="Berlin A.M."/>
            <person name="Chapman S.B."/>
            <person name="Gainer-Dewar J."/>
            <person name="Goldberg J."/>
            <person name="Griggs A."/>
            <person name="Gujja S."/>
            <person name="Hansen M."/>
            <person name="Howarth C."/>
            <person name="Imamovic A."/>
            <person name="Ireland A."/>
            <person name="Larimer J."/>
            <person name="McCowan C."/>
            <person name="Murphy C."/>
            <person name="Pearson M."/>
            <person name="Poon T.W."/>
            <person name="Priest M."/>
            <person name="Roberts A."/>
            <person name="Saif S."/>
            <person name="Shea T."/>
            <person name="Sisk P."/>
            <person name="Sykes S."/>
            <person name="Wortman J."/>
            <person name="Nusbaum C."/>
            <person name="Birren B."/>
        </authorList>
    </citation>
    <scope>NUCLEOTIDE SEQUENCE [LARGE SCALE GENOMIC DNA]</scope>
    <source>
        <strain evidence="6 7">DSM 19448</strain>
    </source>
</reference>
<dbReference type="GO" id="GO:0016987">
    <property type="term" value="F:sigma factor activity"/>
    <property type="evidence" value="ECO:0007669"/>
    <property type="project" value="UniProtKB-KW"/>
</dbReference>
<dbReference type="RefSeq" id="WP_009859765.1">
    <property type="nucleotide sequence ID" value="NZ_KQ033912.1"/>
</dbReference>
<dbReference type="InterPro" id="IPR039425">
    <property type="entry name" value="RNA_pol_sigma-70-like"/>
</dbReference>
<dbReference type="SMART" id="SM00421">
    <property type="entry name" value="HTH_LUXR"/>
    <property type="match status" value="1"/>
</dbReference>
<keyword evidence="4" id="KW-0804">Transcription</keyword>
<evidence type="ECO:0000256" key="2">
    <source>
        <dbReference type="ARBA" id="ARBA00023015"/>
    </source>
</evidence>
<dbReference type="InterPro" id="IPR000792">
    <property type="entry name" value="Tscrpt_reg_LuxR_C"/>
</dbReference>
<evidence type="ECO:0000256" key="3">
    <source>
        <dbReference type="ARBA" id="ARBA00023082"/>
    </source>
</evidence>
<dbReference type="InterPro" id="IPR013249">
    <property type="entry name" value="RNA_pol_sigma70_r4_t2"/>
</dbReference>
<dbReference type="NCBIfam" id="TIGR02985">
    <property type="entry name" value="Sig70_bacteroi1"/>
    <property type="match status" value="1"/>
</dbReference>
<dbReference type="InterPro" id="IPR014327">
    <property type="entry name" value="RNA_pol_sigma70_bacteroid"/>
</dbReference>
<dbReference type="STRING" id="927665.HMPREF1535_02445"/>
<dbReference type="Gene3D" id="1.10.10.10">
    <property type="entry name" value="Winged helix-like DNA-binding domain superfamily/Winged helix DNA-binding domain"/>
    <property type="match status" value="1"/>
</dbReference>
<dbReference type="EMBL" id="AQHV01000011">
    <property type="protein sequence ID" value="KKB56469.1"/>
    <property type="molecule type" value="Genomic_DNA"/>
</dbReference>
<protein>
    <submittedName>
        <fullName evidence="6">RNA polymerase sigma-70 factor</fullName>
    </submittedName>
</protein>
<dbReference type="Gene3D" id="1.10.1740.10">
    <property type="match status" value="1"/>
</dbReference>
<accession>A0A0F5JFC2</accession>
<name>A0A0F5JFC2_9BACT</name>
<dbReference type="InterPro" id="IPR014284">
    <property type="entry name" value="RNA_pol_sigma-70_dom"/>
</dbReference>
<gene>
    <name evidence="6" type="ORF">HMPREF1535_02445</name>
</gene>
<dbReference type="GO" id="GO:0006352">
    <property type="term" value="P:DNA-templated transcription initiation"/>
    <property type="evidence" value="ECO:0007669"/>
    <property type="project" value="InterPro"/>
</dbReference>
<dbReference type="Pfam" id="PF04542">
    <property type="entry name" value="Sigma70_r2"/>
    <property type="match status" value="1"/>
</dbReference>
<sequence>MDNQTLILALKNGSEEAFTSLYHKYCDKVYKFCRLYYTNDSTTEEVVQEVFIKLWDIRSYVNENENLEGLLFIITRNMIFSNSKKNFNETFYKMSILAAYDKAYDIEEELHAKDLRIYIERLVNELPPRQKEVFYLSRHEQLSYKEIAERLDITPKTVERHINEALKYLKKNIYFLQLFLAA</sequence>
<dbReference type="PATRIC" id="fig|927665.4.peg.2514"/>
<dbReference type="Pfam" id="PF08281">
    <property type="entry name" value="Sigma70_r4_2"/>
    <property type="match status" value="1"/>
</dbReference>
<dbReference type="AlphaFoldDB" id="A0A0F5JFC2"/>
<keyword evidence="3" id="KW-0731">Sigma factor</keyword>
<dbReference type="InterPro" id="IPR007627">
    <property type="entry name" value="RNA_pol_sigma70_r2"/>
</dbReference>
<evidence type="ECO:0000313" key="7">
    <source>
        <dbReference type="Proteomes" id="UP000033047"/>
    </source>
</evidence>
<dbReference type="NCBIfam" id="TIGR02937">
    <property type="entry name" value="sigma70-ECF"/>
    <property type="match status" value="1"/>
</dbReference>
<dbReference type="SUPFAM" id="SSF88946">
    <property type="entry name" value="Sigma2 domain of RNA polymerase sigma factors"/>
    <property type="match status" value="1"/>
</dbReference>
<dbReference type="CDD" id="cd06171">
    <property type="entry name" value="Sigma70_r4"/>
    <property type="match status" value="1"/>
</dbReference>
<keyword evidence="2" id="KW-0805">Transcription regulation</keyword>
<proteinExistence type="inferred from homology"/>
<dbReference type="InterPro" id="IPR013324">
    <property type="entry name" value="RNA_pol_sigma_r3/r4-like"/>
</dbReference>
<dbReference type="InterPro" id="IPR036388">
    <property type="entry name" value="WH-like_DNA-bd_sf"/>
</dbReference>
<evidence type="ECO:0000313" key="6">
    <source>
        <dbReference type="EMBL" id="KKB56469.1"/>
    </source>
</evidence>
<dbReference type="SUPFAM" id="SSF88659">
    <property type="entry name" value="Sigma3 and sigma4 domains of RNA polymerase sigma factors"/>
    <property type="match status" value="1"/>
</dbReference>
<organism evidence="6 7">
    <name type="scientific">Parabacteroides goldsteinii DSM 19448 = WAL 12034</name>
    <dbReference type="NCBI Taxonomy" id="927665"/>
    <lineage>
        <taxon>Bacteria</taxon>
        <taxon>Pseudomonadati</taxon>
        <taxon>Bacteroidota</taxon>
        <taxon>Bacteroidia</taxon>
        <taxon>Bacteroidales</taxon>
        <taxon>Tannerellaceae</taxon>
        <taxon>Parabacteroides</taxon>
    </lineage>
</organism>
<dbReference type="HOGENOM" id="CLU_047691_4_1_10"/>
<feature type="domain" description="HTH luxR-type" evidence="5">
    <location>
        <begin position="123"/>
        <end position="180"/>
    </location>
</feature>
<evidence type="ECO:0000259" key="5">
    <source>
        <dbReference type="SMART" id="SM00421"/>
    </source>
</evidence>
<evidence type="ECO:0000256" key="1">
    <source>
        <dbReference type="ARBA" id="ARBA00010641"/>
    </source>
</evidence>
<evidence type="ECO:0000256" key="4">
    <source>
        <dbReference type="ARBA" id="ARBA00023163"/>
    </source>
</evidence>